<proteinExistence type="inferred from homology"/>
<dbReference type="InterPro" id="IPR015421">
    <property type="entry name" value="PyrdxlP-dep_Trfase_major"/>
</dbReference>
<dbReference type="Pfam" id="PF01041">
    <property type="entry name" value="DegT_DnrJ_EryC1"/>
    <property type="match status" value="1"/>
</dbReference>
<dbReference type="InterPro" id="IPR015422">
    <property type="entry name" value="PyrdxlP-dep_Trfase_small"/>
</dbReference>
<dbReference type="InterPro" id="IPR000653">
    <property type="entry name" value="DegT/StrS_aminotransferase"/>
</dbReference>
<keyword evidence="3" id="KW-1185">Reference proteome</keyword>
<reference evidence="2 3" key="1">
    <citation type="submission" date="2017-06" db="EMBL/GenBank/DDBJ databases">
        <title>Genome sequence of Bacillus sonorensis strain SRCM101395.</title>
        <authorList>
            <person name="Cho S.H."/>
        </authorList>
    </citation>
    <scope>NUCLEOTIDE SEQUENCE [LARGE SCALE GENOMIC DNA]</scope>
    <source>
        <strain evidence="2 3">SRCM101395</strain>
    </source>
</reference>
<dbReference type="PANTHER" id="PTHR30244">
    <property type="entry name" value="TRANSAMINASE"/>
    <property type="match status" value="1"/>
</dbReference>
<gene>
    <name evidence="2" type="primary">epsN</name>
    <name evidence="2" type="ORF">S101395_00719</name>
</gene>
<keyword evidence="2" id="KW-0808">Transferase</keyword>
<dbReference type="GeneID" id="92855221"/>
<dbReference type="Gene3D" id="3.40.640.10">
    <property type="entry name" value="Type I PLP-dependent aspartate aminotransferase-like (Major domain)"/>
    <property type="match status" value="1"/>
</dbReference>
<comment type="similarity">
    <text evidence="1">Belongs to the DegT/DnrJ/EryC1 family.</text>
</comment>
<dbReference type="PIRSF" id="PIRSF000390">
    <property type="entry name" value="PLP_StrS"/>
    <property type="match status" value="1"/>
</dbReference>
<accession>A0ABN5ADU2</accession>
<organism evidence="2 3">
    <name type="scientific">Bacillus sonorensis</name>
    <dbReference type="NCBI Taxonomy" id="119858"/>
    <lineage>
        <taxon>Bacteria</taxon>
        <taxon>Bacillati</taxon>
        <taxon>Bacillota</taxon>
        <taxon>Bacilli</taxon>
        <taxon>Bacillales</taxon>
        <taxon>Bacillaceae</taxon>
        <taxon>Bacillus</taxon>
    </lineage>
</organism>
<dbReference type="SUPFAM" id="SSF53383">
    <property type="entry name" value="PLP-dependent transferases"/>
    <property type="match status" value="1"/>
</dbReference>
<evidence type="ECO:0000313" key="3">
    <source>
        <dbReference type="Proteomes" id="UP000196877"/>
    </source>
</evidence>
<dbReference type="GO" id="GO:0008483">
    <property type="term" value="F:transaminase activity"/>
    <property type="evidence" value="ECO:0007669"/>
    <property type="project" value="UniProtKB-KW"/>
</dbReference>
<sequence length="381" mass="42200">MSQKKRIYLSPPHMSGEEERYVAEAFRTNWIAPLGPLVDAFEEKLAAYVGAAGGAAVSSGTAAIHLALKLLGVGKGDTVFCSSFTFVASANPVLYEQAEPVFIDSERDTWNMSPRALERALDEAERARNLPKAVIVVNLYGQSAKMDEITEICDKYAVPVIEDAAESLGSEYKGRKSGTFGRFGIYSFNGNKIITTSGGGMLVSDDEEALKKARFLASQAREPAVHYQHQKAGFNYRMSNVLAGIGIAQLAVLDDRVKARRTVFKRYQEALSDIGGISFMPELGMSNRWLTTLTFDHEKIQTSPRDIIEQLARENIEARPLWKPLHRQPLFEGAAFYPHDESGPVADDLFQRGLCLPSGSSLTREEQDRIIQVIADRINYK</sequence>
<dbReference type="RefSeq" id="WP_006639160.1">
    <property type="nucleotide sequence ID" value="NZ_BORD01000001.1"/>
</dbReference>
<evidence type="ECO:0000313" key="2">
    <source>
        <dbReference type="EMBL" id="ASB87273.1"/>
    </source>
</evidence>
<evidence type="ECO:0000256" key="1">
    <source>
        <dbReference type="RuleBase" id="RU004508"/>
    </source>
</evidence>
<dbReference type="InterPro" id="IPR015424">
    <property type="entry name" value="PyrdxlP-dep_Trfase"/>
</dbReference>
<dbReference type="Gene3D" id="3.90.1150.10">
    <property type="entry name" value="Aspartate Aminotransferase, domain 1"/>
    <property type="match status" value="1"/>
</dbReference>
<dbReference type="EMBL" id="CP021920">
    <property type="protein sequence ID" value="ASB87273.1"/>
    <property type="molecule type" value="Genomic_DNA"/>
</dbReference>
<dbReference type="CDD" id="cd00616">
    <property type="entry name" value="AHBA_syn"/>
    <property type="match status" value="1"/>
</dbReference>
<dbReference type="Proteomes" id="UP000196877">
    <property type="component" value="Chromosome"/>
</dbReference>
<name>A0ABN5ADU2_9BACI</name>
<dbReference type="PANTHER" id="PTHR30244:SF34">
    <property type="entry name" value="DTDP-4-AMINO-4,6-DIDEOXYGALACTOSE TRANSAMINASE"/>
    <property type="match status" value="1"/>
</dbReference>
<keyword evidence="2" id="KW-0032">Aminotransferase</keyword>
<keyword evidence="1" id="KW-0663">Pyridoxal phosphate</keyword>
<protein>
    <submittedName>
        <fullName evidence="2">Pyridoxal phosphate-dependent aminotransferase EpsN</fullName>
        <ecNumber evidence="2">2.6.1.-</ecNumber>
    </submittedName>
</protein>
<dbReference type="EC" id="2.6.1.-" evidence="2"/>